<evidence type="ECO:0000313" key="2">
    <source>
        <dbReference type="EMBL" id="AFZ35630.1"/>
    </source>
</evidence>
<feature type="chain" id="PRO_5003938015" evidence="1">
    <location>
        <begin position="25"/>
        <end position="150"/>
    </location>
</feature>
<dbReference type="eggNOG" id="ENOG5033MR7">
    <property type="taxonomic scope" value="Bacteria"/>
</dbReference>
<dbReference type="STRING" id="111780.Sta7437_2079"/>
<dbReference type="KEGG" id="scs:Sta7437_2079"/>
<gene>
    <name evidence="2" type="ordered locus">Sta7437_2079</name>
</gene>
<evidence type="ECO:0000256" key="1">
    <source>
        <dbReference type="SAM" id="SignalP"/>
    </source>
</evidence>
<sequence length="150" mass="16129">MKTKALLISVSVMAALMPTSIALADLNPNSEKILTRMIDRTASKQLAGYIRPKAPIIGQAAEGGVFSKTFRLQANKNYGFVAVCSKPKCSDVDLVVLNSKGQEVTIDQSDSPQAVVKLKPKTTDAYKVEVEMYSCTEPKACALGIGAYKK</sequence>
<organism evidence="2 3">
    <name type="scientific">Stanieria cyanosphaera (strain ATCC 29371 / PCC 7437)</name>
    <dbReference type="NCBI Taxonomy" id="111780"/>
    <lineage>
        <taxon>Bacteria</taxon>
        <taxon>Bacillati</taxon>
        <taxon>Cyanobacteriota</taxon>
        <taxon>Cyanophyceae</taxon>
        <taxon>Pleurocapsales</taxon>
        <taxon>Dermocarpellaceae</taxon>
        <taxon>Stanieria</taxon>
    </lineage>
</organism>
<accession>K9XSQ1</accession>
<dbReference type="EMBL" id="CP003653">
    <property type="protein sequence ID" value="AFZ35630.1"/>
    <property type="molecule type" value="Genomic_DNA"/>
</dbReference>
<reference evidence="3" key="1">
    <citation type="journal article" date="2013" name="Proc. Natl. Acad. Sci. U.S.A.">
        <title>Improving the coverage of the cyanobacterial phylum using diversity-driven genome sequencing.</title>
        <authorList>
            <person name="Shih P.M."/>
            <person name="Wu D."/>
            <person name="Latifi A."/>
            <person name="Axen S.D."/>
            <person name="Fewer D.P."/>
            <person name="Talla E."/>
            <person name="Calteau A."/>
            <person name="Cai F."/>
            <person name="Tandeau de Marsac N."/>
            <person name="Rippka R."/>
            <person name="Herdman M."/>
            <person name="Sivonen K."/>
            <person name="Coursin T."/>
            <person name="Laurent T."/>
            <person name="Goodwin L."/>
            <person name="Nolan M."/>
            <person name="Davenport K.W."/>
            <person name="Han C.S."/>
            <person name="Rubin E.M."/>
            <person name="Eisen J.A."/>
            <person name="Woyke T."/>
            <person name="Gugger M."/>
            <person name="Kerfeld C.A."/>
        </authorList>
    </citation>
    <scope>NUCLEOTIDE SEQUENCE [LARGE SCALE GENOMIC DNA]</scope>
    <source>
        <strain evidence="3">ATCC 29371 / PCC 7437</strain>
    </source>
</reference>
<dbReference type="OrthoDB" id="71876at2"/>
<feature type="signal peptide" evidence="1">
    <location>
        <begin position="1"/>
        <end position="24"/>
    </location>
</feature>
<protein>
    <submittedName>
        <fullName evidence="2">Uncharacterized protein</fullName>
    </submittedName>
</protein>
<evidence type="ECO:0000313" key="3">
    <source>
        <dbReference type="Proteomes" id="UP000010473"/>
    </source>
</evidence>
<dbReference type="AlphaFoldDB" id="K9XSQ1"/>
<dbReference type="Proteomes" id="UP000010473">
    <property type="component" value="Chromosome"/>
</dbReference>
<keyword evidence="1" id="KW-0732">Signal</keyword>
<name>K9XSQ1_STAC7</name>
<dbReference type="RefSeq" id="WP_015193298.1">
    <property type="nucleotide sequence ID" value="NC_019748.1"/>
</dbReference>
<dbReference type="HOGENOM" id="CLU_1739412_0_0_3"/>
<keyword evidence="3" id="KW-1185">Reference proteome</keyword>
<proteinExistence type="predicted"/>